<keyword evidence="4" id="KW-1185">Reference proteome</keyword>
<dbReference type="SUPFAM" id="SSF53756">
    <property type="entry name" value="UDP-Glycosyltransferase/glycogen phosphorylase"/>
    <property type="match status" value="1"/>
</dbReference>
<gene>
    <name evidence="3" type="ORF">JHD44_00780</name>
</gene>
<dbReference type="EMBL" id="JAEMUH010000001">
    <property type="protein sequence ID" value="MBJ7549204.1"/>
    <property type="molecule type" value="Genomic_DNA"/>
</dbReference>
<sequence>MYPLRVGKEMKAQGHKVYGISFHQSSIAEAMTEQFDGFKGIHSRGEGYRCLFQLANFIKQNQIQYVHCHKSSDLALAVLLKKLCGFKLVYTDHMGVKKPKKDLFHRYIYRNVDQVLSISQFTLAHNKRALPVSEGAIQALWLGTDIPELPFTQEKSGLKDELGVSADTFVVGIVGRLSPGKGHLELLKAIQQLGNRFHLVIVGGMNAKQGGDEDYIAMLQSFVSQHSLSKQVTFYGFSTTPEVLLAGMDVVAIPSHLEAFGLTVIEAMARGKAIVGSDAGAIPEILANTGLLANPFDTDEFAKAIQALCEDAIKRATLERAAFERAKHTFNQTVHVEKLLNVYQQL</sequence>
<dbReference type="Pfam" id="PF13439">
    <property type="entry name" value="Glyco_transf_4"/>
    <property type="match status" value="1"/>
</dbReference>
<evidence type="ECO:0000259" key="2">
    <source>
        <dbReference type="Pfam" id="PF13439"/>
    </source>
</evidence>
<dbReference type="InterPro" id="IPR001296">
    <property type="entry name" value="Glyco_trans_1"/>
</dbReference>
<proteinExistence type="predicted"/>
<evidence type="ECO:0000313" key="4">
    <source>
        <dbReference type="Proteomes" id="UP000598488"/>
    </source>
</evidence>
<feature type="domain" description="Glycosyl transferase family 1" evidence="1">
    <location>
        <begin position="160"/>
        <end position="324"/>
    </location>
</feature>
<evidence type="ECO:0000313" key="3">
    <source>
        <dbReference type="EMBL" id="MBJ7549204.1"/>
    </source>
</evidence>
<dbReference type="PANTHER" id="PTHR45947:SF3">
    <property type="entry name" value="SULFOQUINOVOSYL TRANSFERASE SQD2"/>
    <property type="match status" value="1"/>
</dbReference>
<organism evidence="3 4">
    <name type="scientific">Marinomonas ostreistagni</name>
    <dbReference type="NCBI Taxonomy" id="359209"/>
    <lineage>
        <taxon>Bacteria</taxon>
        <taxon>Pseudomonadati</taxon>
        <taxon>Pseudomonadota</taxon>
        <taxon>Gammaproteobacteria</taxon>
        <taxon>Oceanospirillales</taxon>
        <taxon>Oceanospirillaceae</taxon>
        <taxon>Marinomonas</taxon>
    </lineage>
</organism>
<dbReference type="InterPro" id="IPR050194">
    <property type="entry name" value="Glycosyltransferase_grp1"/>
</dbReference>
<feature type="domain" description="Glycosyltransferase subfamily 4-like N-terminal" evidence="2">
    <location>
        <begin position="5"/>
        <end position="145"/>
    </location>
</feature>
<dbReference type="PANTHER" id="PTHR45947">
    <property type="entry name" value="SULFOQUINOVOSYL TRANSFERASE SQD2"/>
    <property type="match status" value="1"/>
</dbReference>
<dbReference type="CDD" id="cd03801">
    <property type="entry name" value="GT4_PimA-like"/>
    <property type="match status" value="1"/>
</dbReference>
<evidence type="ECO:0000259" key="1">
    <source>
        <dbReference type="Pfam" id="PF00534"/>
    </source>
</evidence>
<dbReference type="Proteomes" id="UP000598488">
    <property type="component" value="Unassembled WGS sequence"/>
</dbReference>
<dbReference type="InterPro" id="IPR028098">
    <property type="entry name" value="Glyco_trans_4-like_N"/>
</dbReference>
<accession>A0ABS0Z6F2</accession>
<comment type="caution">
    <text evidence="3">The sequence shown here is derived from an EMBL/GenBank/DDBJ whole genome shotgun (WGS) entry which is preliminary data.</text>
</comment>
<name>A0ABS0Z6F2_9GAMM</name>
<dbReference type="Pfam" id="PF00534">
    <property type="entry name" value="Glycos_transf_1"/>
    <property type="match status" value="1"/>
</dbReference>
<protein>
    <submittedName>
        <fullName evidence="3">Glycosyltransferase family 4 protein</fullName>
    </submittedName>
</protein>
<reference evidence="3 4" key="1">
    <citation type="submission" date="2020-12" db="EMBL/GenBank/DDBJ databases">
        <title>Comparative genome analysis of fungal antagonists Marinomonas ostreistagni 398 and M. spartinae 468.</title>
        <authorList>
            <person name="Fields J.L."/>
            <person name="Mavrodi O.V."/>
            <person name="Biber P.D."/>
            <person name="Indest K.J."/>
            <person name="Mavrodi D.V."/>
        </authorList>
    </citation>
    <scope>NUCLEOTIDE SEQUENCE [LARGE SCALE GENOMIC DNA]</scope>
    <source>
        <strain evidence="3 4">USM7</strain>
    </source>
</reference>
<dbReference type="Gene3D" id="3.40.50.2000">
    <property type="entry name" value="Glycogen Phosphorylase B"/>
    <property type="match status" value="2"/>
</dbReference>